<sequence>MTLLEWFDKGFTYDEYKEQMKVNLAEMNSVYEQFALNESARAELQALKDVASKAIVLTEDWCGDALMNNPILMKIAKELEIEVHFVLRDSNLELMDQYLTNGTARSIPIFIFIDDKGNEKAVWGPRAPEAQSFVDDLREKLPSKDAVDFQERQKEMYKQIKQTYLADQELWHAVATSMIEKLKSNR</sequence>
<reference evidence="1" key="1">
    <citation type="submission" date="2021-03" db="EMBL/GenBank/DDBJ databases">
        <title>Antimicrobial resistance genes in bacteria isolated from Japanese honey, and their potential for conferring macrolide and lincosamide resistance in the American foulbrood pathogen Paenibacillus larvae.</title>
        <authorList>
            <person name="Okamoto M."/>
            <person name="Kumagai M."/>
            <person name="Kanamori H."/>
            <person name="Takamatsu D."/>
        </authorList>
    </citation>
    <scope>NUCLEOTIDE SEQUENCE</scope>
    <source>
        <strain evidence="1">J27TS8</strain>
    </source>
</reference>
<dbReference type="Pfam" id="PF14595">
    <property type="entry name" value="Thioredoxin_9"/>
    <property type="match status" value="1"/>
</dbReference>
<proteinExistence type="predicted"/>
<dbReference type="EMBL" id="BORC01000007">
    <property type="protein sequence ID" value="GIN63693.1"/>
    <property type="molecule type" value="Genomic_DNA"/>
</dbReference>
<organism evidence="1 2">
    <name type="scientific">Robertmurraya siralis</name>
    <dbReference type="NCBI Taxonomy" id="77777"/>
    <lineage>
        <taxon>Bacteria</taxon>
        <taxon>Bacillati</taxon>
        <taxon>Bacillota</taxon>
        <taxon>Bacilli</taxon>
        <taxon>Bacillales</taxon>
        <taxon>Bacillaceae</taxon>
        <taxon>Robertmurraya</taxon>
    </lineage>
</organism>
<dbReference type="SUPFAM" id="SSF52833">
    <property type="entry name" value="Thioredoxin-like"/>
    <property type="match status" value="1"/>
</dbReference>
<name>A0A920BV97_9BACI</name>
<dbReference type="AlphaFoldDB" id="A0A920BV97"/>
<dbReference type="Gene3D" id="3.40.30.10">
    <property type="entry name" value="Glutaredoxin"/>
    <property type="match status" value="1"/>
</dbReference>
<dbReference type="InterPro" id="IPR036249">
    <property type="entry name" value="Thioredoxin-like_sf"/>
</dbReference>
<dbReference type="Proteomes" id="UP000682111">
    <property type="component" value="Unassembled WGS sequence"/>
</dbReference>
<evidence type="ECO:0000313" key="1">
    <source>
        <dbReference type="EMBL" id="GIN63693.1"/>
    </source>
</evidence>
<evidence type="ECO:0000313" key="2">
    <source>
        <dbReference type="Proteomes" id="UP000682111"/>
    </source>
</evidence>
<keyword evidence="2" id="KW-1185">Reference proteome</keyword>
<comment type="caution">
    <text evidence="1">The sequence shown here is derived from an EMBL/GenBank/DDBJ whole genome shotgun (WGS) entry which is preliminary data.</text>
</comment>
<protein>
    <submittedName>
        <fullName evidence="1">Thioredoxin</fullName>
    </submittedName>
</protein>
<dbReference type="RefSeq" id="WP_095309083.1">
    <property type="nucleotide sequence ID" value="NZ_BORC01000007.1"/>
</dbReference>
<accession>A0A920BV97</accession>
<gene>
    <name evidence="1" type="ORF">J27TS8_36860</name>
</gene>